<dbReference type="KEGG" id="trz:GWP43_07015"/>
<sequence>MSDAVNDKRIETGAAQDVQNTQGEQSVPVAQESQSAVQGSAQVAETTAADSSDISGRWYTNFFVSGGFQTFIPVSLLKEYTQAKPGYRAALGYTFFRSGKHTMPVYLETGHSVILGTNPLVRSFDAFPITVNAAYEYFPIRYLSLGVFAGIGAEVLRIRHYRTALDLLADKLNTQSGAEAVLTTGVTVGAAILERSIEVKAQVSTDLMMEQSRVIPLPSFQLTMRVYPGAVYAYTRKKRTAEYQAQACADRIESLKTSIETKQEASLAVEKVPTAPEGKEDAKIPETKPLAQFKSIYVYFEPESAVLDVNAKGDIKKAAAILKENEDLFILFESSAAPFGSQDERLQIETARIRSVAEYLTQKCGITHDRIIYNEPKDKNLQRDSRSGADEYYIQYRYAKIRFVRIQSNPDEGANSWAIPNVQ</sequence>
<dbReference type="Gene3D" id="3.30.1330.60">
    <property type="entry name" value="OmpA-like domain"/>
    <property type="match status" value="1"/>
</dbReference>
<evidence type="ECO:0000313" key="2">
    <source>
        <dbReference type="EMBL" id="QHX43236.1"/>
    </source>
</evidence>
<feature type="compositionally biased region" description="Basic and acidic residues" evidence="1">
    <location>
        <begin position="1"/>
        <end position="11"/>
    </location>
</feature>
<organism evidence="2 3">
    <name type="scientific">Treponema vincentii</name>
    <dbReference type="NCBI Taxonomy" id="69710"/>
    <lineage>
        <taxon>Bacteria</taxon>
        <taxon>Pseudomonadati</taxon>
        <taxon>Spirochaetota</taxon>
        <taxon>Spirochaetia</taxon>
        <taxon>Spirochaetales</taxon>
        <taxon>Treponemataceae</taxon>
        <taxon>Treponema</taxon>
    </lineage>
</organism>
<dbReference type="SUPFAM" id="SSF103088">
    <property type="entry name" value="OmpA-like"/>
    <property type="match status" value="1"/>
</dbReference>
<dbReference type="AlphaFoldDB" id="A0A6P1Y095"/>
<protein>
    <submittedName>
        <fullName evidence="2">Uncharacterized protein</fullName>
    </submittedName>
</protein>
<dbReference type="Proteomes" id="UP000464374">
    <property type="component" value="Chromosome"/>
</dbReference>
<feature type="compositionally biased region" description="Polar residues" evidence="1">
    <location>
        <begin position="31"/>
        <end position="42"/>
    </location>
</feature>
<gene>
    <name evidence="2" type="ORF">GWP43_07015</name>
</gene>
<dbReference type="RefSeq" id="WP_162663565.1">
    <property type="nucleotide sequence ID" value="NZ_CP048020.1"/>
</dbReference>
<reference evidence="2 3" key="1">
    <citation type="submission" date="2020-01" db="EMBL/GenBank/DDBJ databases">
        <title>Complete genome sequence of a human oral phylogroup 1 Treponema sp. strain ATCC 700766, originally isolated from periodontitis dental plaque.</title>
        <authorList>
            <person name="Chan Y."/>
            <person name="Huo Y.-B."/>
            <person name="Yu X.-L."/>
            <person name="Zeng H."/>
            <person name="Leung W.-K."/>
            <person name="Watt R.M."/>
        </authorList>
    </citation>
    <scope>NUCLEOTIDE SEQUENCE [LARGE SCALE GENOMIC DNA]</scope>
    <source>
        <strain evidence="2 3">OMZ 804</strain>
    </source>
</reference>
<evidence type="ECO:0000256" key="1">
    <source>
        <dbReference type="SAM" id="MobiDB-lite"/>
    </source>
</evidence>
<name>A0A6P1Y095_9SPIR</name>
<proteinExistence type="predicted"/>
<dbReference type="InterPro" id="IPR036737">
    <property type="entry name" value="OmpA-like_sf"/>
</dbReference>
<dbReference type="EMBL" id="CP048020">
    <property type="protein sequence ID" value="QHX43236.1"/>
    <property type="molecule type" value="Genomic_DNA"/>
</dbReference>
<feature type="region of interest" description="Disordered" evidence="1">
    <location>
        <begin position="1"/>
        <end position="42"/>
    </location>
</feature>
<accession>A0A6P1Y095</accession>
<evidence type="ECO:0000313" key="3">
    <source>
        <dbReference type="Proteomes" id="UP000464374"/>
    </source>
</evidence>